<evidence type="ECO:0000256" key="3">
    <source>
        <dbReference type="ARBA" id="ARBA00022989"/>
    </source>
</evidence>
<evidence type="ECO:0000256" key="4">
    <source>
        <dbReference type="ARBA" id="ARBA00023136"/>
    </source>
</evidence>
<comment type="caution">
    <text evidence="6">The sequence shown here is derived from an EMBL/GenBank/DDBJ whole genome shotgun (WGS) entry which is preliminary data.</text>
</comment>
<sequence length="316" mass="35076">MTVILRGAPLGKLIRFLSRNTILPYPEELTGFKYLAISDAALSLPKLRQGAITTTTATNKRTQLPNRTSCERTIASPGSLVSEQNIVQQRLRDHDLEDLHLSRPKSRLETAPYSEERLEIEAELALERTQTTSIIPRKSSDCSILVDWYTYDNEANPQKLSNRKRFLTGSAIYTSSEQGVIENFNVGPTAASLPLSLYVLGYDIKEHGLHTQEPRLLPAVYAYFGPTIGLFIFGWTARADIHWIAPTVCITICATSVFIVMQCIFVYVPLSYPQYAASIFAANDFLRSALACRSILFARPLFINLGIAKGVSVLGG</sequence>
<keyword evidence="4 5" id="KW-0472">Membrane</keyword>
<dbReference type="GO" id="GO:0015244">
    <property type="term" value="F:fluconazole transmembrane transporter activity"/>
    <property type="evidence" value="ECO:0007669"/>
    <property type="project" value="TreeGrafter"/>
</dbReference>
<feature type="transmembrane region" description="Helical" evidence="5">
    <location>
        <begin position="243"/>
        <end position="268"/>
    </location>
</feature>
<accession>A0A1Q5TP60</accession>
<organism evidence="6 7">
    <name type="scientific">Penicillium subrubescens</name>
    <dbReference type="NCBI Taxonomy" id="1316194"/>
    <lineage>
        <taxon>Eukaryota</taxon>
        <taxon>Fungi</taxon>
        <taxon>Dikarya</taxon>
        <taxon>Ascomycota</taxon>
        <taxon>Pezizomycotina</taxon>
        <taxon>Eurotiomycetes</taxon>
        <taxon>Eurotiomycetidae</taxon>
        <taxon>Eurotiales</taxon>
        <taxon>Aspergillaceae</taxon>
        <taxon>Penicillium</taxon>
    </lineage>
</organism>
<protein>
    <submittedName>
        <fullName evidence="6">Caffeine resistance protein 5</fullName>
    </submittedName>
</protein>
<dbReference type="AlphaFoldDB" id="A0A1Q5TP60"/>
<evidence type="ECO:0000256" key="1">
    <source>
        <dbReference type="ARBA" id="ARBA00004141"/>
    </source>
</evidence>
<gene>
    <name evidence="6" type="ORF">PENSUB_7231</name>
</gene>
<dbReference type="PANTHER" id="PTHR23502:SF23">
    <property type="entry name" value="FLUCONAZOLE RESISTANCE PROTEIN 1"/>
    <property type="match status" value="1"/>
</dbReference>
<evidence type="ECO:0000256" key="5">
    <source>
        <dbReference type="SAM" id="Phobius"/>
    </source>
</evidence>
<dbReference type="EMBL" id="MNBE01000630">
    <property type="protein sequence ID" value="OKP02001.1"/>
    <property type="molecule type" value="Genomic_DNA"/>
</dbReference>
<proteinExistence type="predicted"/>
<dbReference type="PANTHER" id="PTHR23502">
    <property type="entry name" value="MAJOR FACILITATOR SUPERFAMILY"/>
    <property type="match status" value="1"/>
</dbReference>
<dbReference type="Proteomes" id="UP000186955">
    <property type="component" value="Unassembled WGS sequence"/>
</dbReference>
<feature type="transmembrane region" description="Helical" evidence="5">
    <location>
        <begin position="216"/>
        <end position="237"/>
    </location>
</feature>
<dbReference type="GO" id="GO:0005886">
    <property type="term" value="C:plasma membrane"/>
    <property type="evidence" value="ECO:0007669"/>
    <property type="project" value="TreeGrafter"/>
</dbReference>
<evidence type="ECO:0000313" key="7">
    <source>
        <dbReference type="Proteomes" id="UP000186955"/>
    </source>
</evidence>
<dbReference type="STRING" id="1316194.A0A1Q5TP60"/>
<dbReference type="GO" id="GO:1990961">
    <property type="term" value="P:xenobiotic detoxification by transmembrane export across the plasma membrane"/>
    <property type="evidence" value="ECO:0007669"/>
    <property type="project" value="TreeGrafter"/>
</dbReference>
<keyword evidence="2 5" id="KW-0812">Transmembrane</keyword>
<name>A0A1Q5TP60_9EURO</name>
<comment type="subcellular location">
    <subcellularLocation>
        <location evidence="1">Membrane</location>
        <topology evidence="1">Multi-pass membrane protein</topology>
    </subcellularLocation>
</comment>
<keyword evidence="3 5" id="KW-1133">Transmembrane helix</keyword>
<evidence type="ECO:0000256" key="2">
    <source>
        <dbReference type="ARBA" id="ARBA00022692"/>
    </source>
</evidence>
<keyword evidence="7" id="KW-1185">Reference proteome</keyword>
<reference evidence="6 7" key="1">
    <citation type="submission" date="2016-10" db="EMBL/GenBank/DDBJ databases">
        <title>Genome sequence of the ascomycete fungus Penicillium subrubescens.</title>
        <authorList>
            <person name="De Vries R.P."/>
            <person name="Peng M."/>
            <person name="Dilokpimol A."/>
            <person name="Hilden K."/>
            <person name="Makela M.R."/>
            <person name="Grigoriev I."/>
            <person name="Riley R."/>
            <person name="Granchi Z."/>
        </authorList>
    </citation>
    <scope>NUCLEOTIDE SEQUENCE [LARGE SCALE GENOMIC DNA]</scope>
    <source>
        <strain evidence="6 7">CBS 132785</strain>
    </source>
</reference>
<evidence type="ECO:0000313" key="6">
    <source>
        <dbReference type="EMBL" id="OKP02001.1"/>
    </source>
</evidence>